<dbReference type="SUPFAM" id="SSF50621">
    <property type="entry name" value="Alanine racemase C-terminal domain-like"/>
    <property type="match status" value="1"/>
</dbReference>
<comment type="function">
    <text evidence="5">Specifically catalyzes the decarboxylation of meso-diaminopimelate (meso-DAP) to L-lysine.</text>
</comment>
<feature type="binding site" evidence="5">
    <location>
        <position position="278"/>
    </location>
    <ligand>
        <name>substrate</name>
    </ligand>
</feature>
<evidence type="ECO:0000256" key="2">
    <source>
        <dbReference type="ARBA" id="ARBA00022793"/>
    </source>
</evidence>
<evidence type="ECO:0000256" key="3">
    <source>
        <dbReference type="ARBA" id="ARBA00022898"/>
    </source>
</evidence>
<comment type="catalytic activity">
    <reaction evidence="5 8">
        <text>meso-2,6-diaminopimelate + H(+) = L-lysine + CO2</text>
        <dbReference type="Rhea" id="RHEA:15101"/>
        <dbReference type="ChEBI" id="CHEBI:15378"/>
        <dbReference type="ChEBI" id="CHEBI:16526"/>
        <dbReference type="ChEBI" id="CHEBI:32551"/>
        <dbReference type="ChEBI" id="CHEBI:57791"/>
        <dbReference type="EC" id="4.1.1.20"/>
    </reaction>
</comment>
<dbReference type="HAMAP" id="MF_02120">
    <property type="entry name" value="LysA"/>
    <property type="match status" value="1"/>
</dbReference>
<dbReference type="NCBIfam" id="TIGR01048">
    <property type="entry name" value="lysA"/>
    <property type="match status" value="1"/>
</dbReference>
<dbReference type="InterPro" id="IPR022643">
    <property type="entry name" value="De-COase2_C"/>
</dbReference>
<dbReference type="PANTHER" id="PTHR43727">
    <property type="entry name" value="DIAMINOPIMELATE DECARBOXYLASE"/>
    <property type="match status" value="1"/>
</dbReference>
<dbReference type="CDD" id="cd06828">
    <property type="entry name" value="PLPDE_III_DapDC"/>
    <property type="match status" value="1"/>
</dbReference>
<gene>
    <name evidence="5 11" type="primary">lysA</name>
    <name evidence="11" type="ORF">PYTT13_02425</name>
</gene>
<dbReference type="PRINTS" id="PR01179">
    <property type="entry name" value="ODADCRBXLASE"/>
</dbReference>
<feature type="binding site" evidence="5">
    <location>
        <position position="318"/>
    </location>
    <ligand>
        <name>substrate</name>
    </ligand>
</feature>
<keyword evidence="2 5" id="KW-0210">Decarboxylase</keyword>
<feature type="binding site" evidence="5">
    <location>
        <position position="239"/>
    </location>
    <ligand>
        <name>pyridoxal 5'-phosphate</name>
        <dbReference type="ChEBI" id="CHEBI:597326"/>
    </ligand>
</feature>
<evidence type="ECO:0000313" key="11">
    <source>
        <dbReference type="EMBL" id="ATQ54765.1"/>
    </source>
</evidence>
<dbReference type="GO" id="GO:0009089">
    <property type="term" value="P:lysine biosynthetic process via diaminopimelate"/>
    <property type="evidence" value="ECO:0007669"/>
    <property type="project" value="UniProtKB-UniRule"/>
</dbReference>
<dbReference type="InterPro" id="IPR002986">
    <property type="entry name" value="DAP_deCOOHase_LysA"/>
</dbReference>
<dbReference type="Pfam" id="PF02784">
    <property type="entry name" value="Orn_Arg_deC_N"/>
    <property type="match status" value="1"/>
</dbReference>
<keyword evidence="4 5" id="KW-0456">Lyase</keyword>
<dbReference type="PROSITE" id="PS00879">
    <property type="entry name" value="ODR_DC_2_2"/>
    <property type="match status" value="1"/>
</dbReference>
<proteinExistence type="inferred from homology"/>
<dbReference type="EC" id="4.1.1.20" evidence="5 6"/>
<comment type="cofactor">
    <cofactor evidence="1 5 7 8">
        <name>pyridoxal 5'-phosphate</name>
        <dbReference type="ChEBI" id="CHEBI:597326"/>
    </cofactor>
</comment>
<evidence type="ECO:0000256" key="5">
    <source>
        <dbReference type="HAMAP-Rule" id="MF_02120"/>
    </source>
</evidence>
<evidence type="ECO:0000259" key="9">
    <source>
        <dbReference type="Pfam" id="PF00278"/>
    </source>
</evidence>
<feature type="binding site" evidence="5">
    <location>
        <begin position="275"/>
        <end position="278"/>
    </location>
    <ligand>
        <name>pyridoxal 5'-phosphate</name>
        <dbReference type="ChEBI" id="CHEBI:597326"/>
    </ligand>
</feature>
<feature type="active site" description="Proton donor" evidence="7">
    <location>
        <position position="346"/>
    </location>
</feature>
<dbReference type="UniPathway" id="UPA00034">
    <property type="reaction ID" value="UER00027"/>
</dbReference>
<evidence type="ECO:0000256" key="6">
    <source>
        <dbReference type="NCBIfam" id="TIGR01048"/>
    </source>
</evidence>
<dbReference type="InterPro" id="IPR029066">
    <property type="entry name" value="PLP-binding_barrel"/>
</dbReference>
<evidence type="ECO:0000256" key="7">
    <source>
        <dbReference type="PIRSR" id="PIRSR600183-50"/>
    </source>
</evidence>
<dbReference type="Pfam" id="PF00278">
    <property type="entry name" value="Orn_DAP_Arg_deC"/>
    <property type="match status" value="1"/>
</dbReference>
<dbReference type="RefSeq" id="WP_099648109.1">
    <property type="nucleotide sequence ID" value="NZ_CAJGAB010000048.1"/>
</dbReference>
<dbReference type="GO" id="GO:0030170">
    <property type="term" value="F:pyridoxal phosphate binding"/>
    <property type="evidence" value="ECO:0007669"/>
    <property type="project" value="UniProtKB-UniRule"/>
</dbReference>
<keyword evidence="5" id="KW-0028">Amino-acid biosynthesis</keyword>
<dbReference type="Gene3D" id="2.40.37.10">
    <property type="entry name" value="Lyase, Ornithine Decarboxylase, Chain A, domain 1"/>
    <property type="match status" value="1"/>
</dbReference>
<dbReference type="InterPro" id="IPR022644">
    <property type="entry name" value="De-COase2_N"/>
</dbReference>
<dbReference type="GeneID" id="78896524"/>
<keyword evidence="5 8" id="KW-0457">Lysine biosynthesis</keyword>
<dbReference type="GO" id="GO:0008836">
    <property type="term" value="F:diaminopimelate decarboxylase activity"/>
    <property type="evidence" value="ECO:0007669"/>
    <property type="project" value="UniProtKB-UniRule"/>
</dbReference>
<keyword evidence="3 5" id="KW-0663">Pyridoxal phosphate</keyword>
<feature type="binding site" evidence="5">
    <location>
        <position position="347"/>
    </location>
    <ligand>
        <name>substrate</name>
    </ligand>
</feature>
<name>A0A2D2BWX6_9RHOB</name>
<feature type="modified residue" description="N6-(pyridoxal phosphate)lysine" evidence="5 7">
    <location>
        <position position="60"/>
    </location>
</feature>
<dbReference type="InterPro" id="IPR009006">
    <property type="entry name" value="Ala_racemase/Decarboxylase_C"/>
</dbReference>
<reference evidence="11 12" key="1">
    <citation type="submission" date="2017-10" db="EMBL/GenBank/DDBJ databases">
        <title>Complete genome sequence of Paracoccus yeei TT13 isolated from human skin.</title>
        <authorList>
            <person name="Lee K."/>
            <person name="Lim J.Y."/>
            <person name="Hwang I."/>
        </authorList>
    </citation>
    <scope>NUCLEOTIDE SEQUENCE [LARGE SCALE GENOMIC DNA]</scope>
    <source>
        <strain evidence="11 12">TT13</strain>
    </source>
</reference>
<dbReference type="PROSITE" id="PS00878">
    <property type="entry name" value="ODR_DC_2_1"/>
    <property type="match status" value="1"/>
</dbReference>
<dbReference type="InterPro" id="IPR000183">
    <property type="entry name" value="Orn/DAP/Arg_de-COase"/>
</dbReference>
<dbReference type="AlphaFoldDB" id="A0A2D2BWX6"/>
<dbReference type="EMBL" id="CP024422">
    <property type="protein sequence ID" value="ATQ54765.1"/>
    <property type="molecule type" value="Genomic_DNA"/>
</dbReference>
<evidence type="ECO:0000256" key="4">
    <source>
        <dbReference type="ARBA" id="ARBA00023239"/>
    </source>
</evidence>
<evidence type="ECO:0000256" key="8">
    <source>
        <dbReference type="RuleBase" id="RU003738"/>
    </source>
</evidence>
<comment type="pathway">
    <text evidence="5 8">Amino-acid biosynthesis; L-lysine biosynthesis via DAP pathway; L-lysine from DL-2,6-diaminopimelate: step 1/1.</text>
</comment>
<dbReference type="InterPro" id="IPR022653">
    <property type="entry name" value="De-COase2_pyr-phos_BS"/>
</dbReference>
<dbReference type="Proteomes" id="UP000229314">
    <property type="component" value="Chromosome"/>
</dbReference>
<dbReference type="PRINTS" id="PR01181">
    <property type="entry name" value="DAPDCRBXLASE"/>
</dbReference>
<evidence type="ECO:0000313" key="12">
    <source>
        <dbReference type="Proteomes" id="UP000229314"/>
    </source>
</evidence>
<evidence type="ECO:0000256" key="1">
    <source>
        <dbReference type="ARBA" id="ARBA00001933"/>
    </source>
</evidence>
<protein>
    <recommendedName>
        <fullName evidence="5 6">Diaminopimelate decarboxylase</fullName>
        <shortName evidence="5">DAP decarboxylase</shortName>
        <shortName evidence="5">DAPDC</shortName>
        <ecNumber evidence="5 6">4.1.1.20</ecNumber>
    </recommendedName>
</protein>
<dbReference type="PANTHER" id="PTHR43727:SF2">
    <property type="entry name" value="GROUP IV DECARBOXYLASE"/>
    <property type="match status" value="1"/>
</dbReference>
<feature type="binding site" evidence="5">
    <location>
        <position position="375"/>
    </location>
    <ligand>
        <name>substrate</name>
    </ligand>
</feature>
<evidence type="ECO:0000259" key="10">
    <source>
        <dbReference type="Pfam" id="PF02784"/>
    </source>
</evidence>
<feature type="binding site" evidence="5">
    <location>
        <position position="375"/>
    </location>
    <ligand>
        <name>pyridoxal 5'-phosphate</name>
        <dbReference type="ChEBI" id="CHEBI:597326"/>
    </ligand>
</feature>
<accession>A0A2D2BWX6</accession>
<dbReference type="InterPro" id="IPR022657">
    <property type="entry name" value="De-COase2_CS"/>
</dbReference>
<dbReference type="Gene3D" id="3.20.20.10">
    <property type="entry name" value="Alanine racemase"/>
    <property type="match status" value="1"/>
</dbReference>
<comment type="similarity">
    <text evidence="5">Belongs to the Orn/Lys/Arg decarboxylase class-II family. LysA subfamily.</text>
</comment>
<feature type="domain" description="Orn/DAP/Arg decarboxylase 2 C-terminal" evidence="9">
    <location>
        <begin position="30"/>
        <end position="373"/>
    </location>
</feature>
<feature type="domain" description="Orn/DAP/Arg decarboxylase 2 N-terminal" evidence="10">
    <location>
        <begin position="36"/>
        <end position="281"/>
    </location>
</feature>
<sequence length="421" mass="45158">MDHFNYVDGLLHAEDVPLTVIAAQVGTPVYVYSAATLTRHFKLFQQALEWTDHLVCFAVKSNSNLAVLKLLGDLGAGMDIVSGGEYARAKAAGVPGERIVFSGIGKTGAEMRMALAGGIRQFNVESEPELELLSQVASSLGVVAPIAVRVNPDVDAKTHEKIATGKAENKFGIPIARAREVYARAAALPGIEVVGIDMHIGSQLTDLEPYRQAYAKMADLTRALRADGHDIRRLDMGGGLGIPYRRDNNAPPLPIEYGQVIREAVGDLGCEIEIEPGRNISGNAGILLSSVIYLKEGEGRDFLILDAAMNDLIRPAMYAAHHDIVPVVEQAPGTPVAPHDVVGPVCETGDTFEKAVDLPRLSAGDLVALRSAGAYGAVMASEYNSRPLVPEVLVRGDQFAVIRARPTLEEMLGRDTIPEWL</sequence>
<organism evidence="11 12">
    <name type="scientific">Paracoccus yeei</name>
    <dbReference type="NCBI Taxonomy" id="147645"/>
    <lineage>
        <taxon>Bacteria</taxon>
        <taxon>Pseudomonadati</taxon>
        <taxon>Pseudomonadota</taxon>
        <taxon>Alphaproteobacteria</taxon>
        <taxon>Rhodobacterales</taxon>
        <taxon>Paracoccaceae</taxon>
        <taxon>Paracoccus</taxon>
    </lineage>
</organism>
<comment type="subunit">
    <text evidence="5">Homodimer.</text>
</comment>
<dbReference type="SUPFAM" id="SSF51419">
    <property type="entry name" value="PLP-binding barrel"/>
    <property type="match status" value="1"/>
</dbReference>
<dbReference type="FunFam" id="3.20.20.10:FF:000003">
    <property type="entry name" value="Diaminopimelate decarboxylase"/>
    <property type="match status" value="1"/>
</dbReference>
<feature type="binding site" evidence="5">
    <location>
        <position position="314"/>
    </location>
    <ligand>
        <name>substrate</name>
    </ligand>
</feature>